<dbReference type="InterPro" id="IPR013783">
    <property type="entry name" value="Ig-like_fold"/>
</dbReference>
<organism evidence="1 2">
    <name type="scientific">Dyadobacter jiangsuensis</name>
    <dbReference type="NCBI Taxonomy" id="1591085"/>
    <lineage>
        <taxon>Bacteria</taxon>
        <taxon>Pseudomonadati</taxon>
        <taxon>Bacteroidota</taxon>
        <taxon>Cytophagia</taxon>
        <taxon>Cytophagales</taxon>
        <taxon>Spirosomataceae</taxon>
        <taxon>Dyadobacter</taxon>
    </lineage>
</organism>
<name>A0A2P8FPH6_9BACT</name>
<proteinExistence type="predicted"/>
<comment type="caution">
    <text evidence="1">The sequence shown here is derived from an EMBL/GenBank/DDBJ whole genome shotgun (WGS) entry which is preliminary data.</text>
</comment>
<evidence type="ECO:0008006" key="3">
    <source>
        <dbReference type="Google" id="ProtNLM"/>
    </source>
</evidence>
<sequence length="329" mass="36107">MLVPAASVPQDFSREVVYTVVAADGSKKAYTVKVSALPQPAAVIAGFSKDTVRAGEAVSLIGKHFDGFTSSIQIALTGSSGKETKVNFKLIDSTRLTITIPETIEPGGYRVKMAKGNTQAVSVKSLLVRVPLPVISSIRRSNILEGDTLMVAGRFLWPERYDYRLYALGDKGEFICSPFEKNESKLVSDLFDPIHKMNLPPGNYKLSVFIFSGEKAWTDAAQTIRVYSKELPFITGFEGNKVSYRAAETVTMTTRAFEKLNARFYQVQLLGQSVQYNQNAIYSAAGKQLLISLPADIKPGAYAVRIAYLSDNGSTLYDQDLDDIITITQ</sequence>
<dbReference type="AlphaFoldDB" id="A0A2P8FPH6"/>
<accession>A0A2P8FPH6</accession>
<protein>
    <recommendedName>
        <fullName evidence="3">IPT/TIG domain-containing protein</fullName>
    </recommendedName>
</protein>
<dbReference type="EMBL" id="PYAS01000016">
    <property type="protein sequence ID" value="PSL23632.1"/>
    <property type="molecule type" value="Genomic_DNA"/>
</dbReference>
<evidence type="ECO:0000313" key="1">
    <source>
        <dbReference type="EMBL" id="PSL23632.1"/>
    </source>
</evidence>
<dbReference type="Gene3D" id="2.60.40.4120">
    <property type="match status" value="1"/>
</dbReference>
<reference evidence="1 2" key="1">
    <citation type="submission" date="2018-03" db="EMBL/GenBank/DDBJ databases">
        <title>Genomic Encyclopedia of Archaeal and Bacterial Type Strains, Phase II (KMG-II): from individual species to whole genera.</title>
        <authorList>
            <person name="Goeker M."/>
        </authorList>
    </citation>
    <scope>NUCLEOTIDE SEQUENCE [LARGE SCALE GENOMIC DNA]</scope>
    <source>
        <strain evidence="1 2">DSM 29057</strain>
    </source>
</reference>
<gene>
    <name evidence="1" type="ORF">CLV60_116189</name>
</gene>
<dbReference type="Gene3D" id="2.60.40.10">
    <property type="entry name" value="Immunoglobulins"/>
    <property type="match status" value="1"/>
</dbReference>
<dbReference type="Proteomes" id="UP000241964">
    <property type="component" value="Unassembled WGS sequence"/>
</dbReference>
<evidence type="ECO:0000313" key="2">
    <source>
        <dbReference type="Proteomes" id="UP000241964"/>
    </source>
</evidence>
<keyword evidence="2" id="KW-1185">Reference proteome</keyword>